<evidence type="ECO:0000256" key="7">
    <source>
        <dbReference type="SAM" id="Phobius"/>
    </source>
</evidence>
<keyword evidence="2" id="KW-1003">Cell membrane</keyword>
<dbReference type="InterPro" id="IPR027417">
    <property type="entry name" value="P-loop_NTPase"/>
</dbReference>
<feature type="transmembrane region" description="Helical" evidence="7">
    <location>
        <begin position="15"/>
        <end position="35"/>
    </location>
</feature>
<protein>
    <submittedName>
        <fullName evidence="9">AAA family ATPase</fullName>
    </submittedName>
</protein>
<feature type="transmembrane region" description="Helical" evidence="7">
    <location>
        <begin position="456"/>
        <end position="477"/>
    </location>
</feature>
<keyword evidence="6" id="KW-0175">Coiled coil</keyword>
<dbReference type="Pfam" id="PF02706">
    <property type="entry name" value="Wzz"/>
    <property type="match status" value="1"/>
</dbReference>
<organism evidence="9 10">
    <name type="scientific">Chryseolinea lacunae</name>
    <dbReference type="NCBI Taxonomy" id="2801331"/>
    <lineage>
        <taxon>Bacteria</taxon>
        <taxon>Pseudomonadati</taxon>
        <taxon>Bacteroidota</taxon>
        <taxon>Cytophagia</taxon>
        <taxon>Cytophagales</taxon>
        <taxon>Fulvivirgaceae</taxon>
        <taxon>Chryseolinea</taxon>
    </lineage>
</organism>
<name>A0ABS1KZY3_9BACT</name>
<accession>A0ABS1KZY3</accession>
<sequence>MDLQTLFRVLWKKRWILIVIPMISVGGAFLIRMLGEWKYRSSAQMATGITITDELIDNGKYFNPYEMQITFTNLIEQIKSRVVLTQVSYRLLLRDLDGKEMPFRKPSETKLEELANININSYKADFEKILTEKLESQSLLDLTDPKQKLIKKVMDVYGYNYESLNEELAINRINISDYIEISYTSESPYLSAYVVNTLCTEFIRYYTNIKLSRSNVSLESLQSIVEQRKQYLAEKTEGLKNFQANHEMINSEAQGASKIRQIQDYEDQIADEQKKIRGAELSLANMEMKIEQASSSTGNKPNARIVDLKKKINVFNERYIAGGQTDQILLDSITLFRNQLQGLLNAAVEVPKLSPVEFNALKDKRDQTKIDLEISRENLVSLNNILNSIRYSVGNFASREAVNQAMGKEVEVAREEYLAAQARYNEAREKLVTNKMPLKQVVVGEVAEKPESRKTIVFMVFTGVLSFGLCAFVIILLEMLDTRIKTPQRFKNLAKLPLAGALEQLPKSVGQPTWNFFNASNESTELNRLNHDLRKIRYEIENKKGQVVLVTSTKKGQGKSFAIMSLAYSLGLIHKRTLIIDTNMRNNSLTVMLTARFSLKQLMEFYNKNTKLIGTSKSTDPKDTETNLITPTTNPMVDIIGNKMSQLSPSEIIPGGDFKVLIEWLKAQYDYIILEGAGLNEFSDSRELVKFVDLVIPVFSADSSITEEDKESLNFLKSLQNKLGPAILNNVPKEEKS</sequence>
<dbReference type="SUPFAM" id="SSF52540">
    <property type="entry name" value="P-loop containing nucleoside triphosphate hydrolases"/>
    <property type="match status" value="1"/>
</dbReference>
<keyword evidence="4 7" id="KW-1133">Transmembrane helix</keyword>
<keyword evidence="3 7" id="KW-0812">Transmembrane</keyword>
<dbReference type="PANTHER" id="PTHR32309">
    <property type="entry name" value="TYROSINE-PROTEIN KINASE"/>
    <property type="match status" value="1"/>
</dbReference>
<proteinExistence type="predicted"/>
<dbReference type="Gene3D" id="3.40.50.300">
    <property type="entry name" value="P-loop containing nucleotide triphosphate hydrolases"/>
    <property type="match status" value="1"/>
</dbReference>
<gene>
    <name evidence="9" type="ORF">JI741_23575</name>
</gene>
<keyword evidence="10" id="KW-1185">Reference proteome</keyword>
<dbReference type="RefSeq" id="WP_202013890.1">
    <property type="nucleotide sequence ID" value="NZ_JAERRB010000010.1"/>
</dbReference>
<evidence type="ECO:0000256" key="4">
    <source>
        <dbReference type="ARBA" id="ARBA00022989"/>
    </source>
</evidence>
<keyword evidence="5 7" id="KW-0472">Membrane</keyword>
<evidence type="ECO:0000313" key="9">
    <source>
        <dbReference type="EMBL" id="MBL0744232.1"/>
    </source>
</evidence>
<dbReference type="InterPro" id="IPR003856">
    <property type="entry name" value="LPS_length_determ_N"/>
</dbReference>
<feature type="domain" description="Polysaccharide chain length determinant N-terminal" evidence="8">
    <location>
        <begin position="1"/>
        <end position="89"/>
    </location>
</feature>
<dbReference type="Proteomes" id="UP000613030">
    <property type="component" value="Unassembled WGS sequence"/>
</dbReference>
<reference evidence="9 10" key="1">
    <citation type="submission" date="2021-01" db="EMBL/GenBank/DDBJ databases">
        <title>Chryseolinea sp. Jin1 Genome sequencing and assembly.</title>
        <authorList>
            <person name="Kim I."/>
        </authorList>
    </citation>
    <scope>NUCLEOTIDE SEQUENCE [LARGE SCALE GENOMIC DNA]</scope>
    <source>
        <strain evidence="9 10">Jin1</strain>
    </source>
</reference>
<evidence type="ECO:0000256" key="3">
    <source>
        <dbReference type="ARBA" id="ARBA00022692"/>
    </source>
</evidence>
<feature type="coiled-coil region" evidence="6">
    <location>
        <begin position="262"/>
        <end position="296"/>
    </location>
</feature>
<dbReference type="EMBL" id="JAERRB010000010">
    <property type="protein sequence ID" value="MBL0744232.1"/>
    <property type="molecule type" value="Genomic_DNA"/>
</dbReference>
<evidence type="ECO:0000256" key="2">
    <source>
        <dbReference type="ARBA" id="ARBA00022475"/>
    </source>
</evidence>
<dbReference type="InterPro" id="IPR050445">
    <property type="entry name" value="Bact_polysacc_biosynth/exp"/>
</dbReference>
<comment type="caution">
    <text evidence="9">The sequence shown here is derived from an EMBL/GenBank/DDBJ whole genome shotgun (WGS) entry which is preliminary data.</text>
</comment>
<evidence type="ECO:0000256" key="5">
    <source>
        <dbReference type="ARBA" id="ARBA00023136"/>
    </source>
</evidence>
<evidence type="ECO:0000313" key="10">
    <source>
        <dbReference type="Proteomes" id="UP000613030"/>
    </source>
</evidence>
<evidence type="ECO:0000256" key="1">
    <source>
        <dbReference type="ARBA" id="ARBA00004651"/>
    </source>
</evidence>
<evidence type="ECO:0000259" key="8">
    <source>
        <dbReference type="Pfam" id="PF02706"/>
    </source>
</evidence>
<evidence type="ECO:0000256" key="6">
    <source>
        <dbReference type="SAM" id="Coils"/>
    </source>
</evidence>
<comment type="subcellular location">
    <subcellularLocation>
        <location evidence="1">Cell membrane</location>
        <topology evidence="1">Multi-pass membrane protein</topology>
    </subcellularLocation>
</comment>
<dbReference type="PANTHER" id="PTHR32309:SF13">
    <property type="entry name" value="FERRIC ENTEROBACTIN TRANSPORT PROTEIN FEPE"/>
    <property type="match status" value="1"/>
</dbReference>